<proteinExistence type="predicted"/>
<feature type="compositionally biased region" description="Low complexity" evidence="1">
    <location>
        <begin position="152"/>
        <end position="166"/>
    </location>
</feature>
<sequence>MVRTAAAVLALAAAATLASAHSLGDLLKRQSAIPEEAMQQVEGLQSIAGNVISDLSSGNVTSDCSSWIQTLQGCSASAGGDVEQTATCTCGDDAVSQLTACAGAYGSDAESQASGFADFCTNTLPSLNLNGTSASSIIAGATSSLESASSSVASETAASTGSESPSQTTGSANPSETAAPGNSAGKTAAAGGLASVAALVAVLAF</sequence>
<evidence type="ECO:0008006" key="5">
    <source>
        <dbReference type="Google" id="ProtNLM"/>
    </source>
</evidence>
<evidence type="ECO:0000313" key="4">
    <source>
        <dbReference type="Proteomes" id="UP001342314"/>
    </source>
</evidence>
<feature type="chain" id="PRO_5043955180" description="Extracellular membrane protein CFEM domain-containing protein" evidence="2">
    <location>
        <begin position="21"/>
        <end position="205"/>
    </location>
</feature>
<evidence type="ECO:0000256" key="1">
    <source>
        <dbReference type="SAM" id="MobiDB-lite"/>
    </source>
</evidence>
<organism evidence="3 4">
    <name type="scientific">Rhodotorula paludigena</name>
    <dbReference type="NCBI Taxonomy" id="86838"/>
    <lineage>
        <taxon>Eukaryota</taxon>
        <taxon>Fungi</taxon>
        <taxon>Dikarya</taxon>
        <taxon>Basidiomycota</taxon>
        <taxon>Pucciniomycotina</taxon>
        <taxon>Microbotryomycetes</taxon>
        <taxon>Sporidiobolales</taxon>
        <taxon>Sporidiobolaceae</taxon>
        <taxon>Rhodotorula</taxon>
    </lineage>
</organism>
<feature type="compositionally biased region" description="Polar residues" evidence="1">
    <location>
        <begin position="167"/>
        <end position="176"/>
    </location>
</feature>
<dbReference type="EMBL" id="BQKY01000004">
    <property type="protein sequence ID" value="GJN88976.1"/>
    <property type="molecule type" value="Genomic_DNA"/>
</dbReference>
<evidence type="ECO:0000256" key="2">
    <source>
        <dbReference type="SAM" id="SignalP"/>
    </source>
</evidence>
<feature type="signal peptide" evidence="2">
    <location>
        <begin position="1"/>
        <end position="20"/>
    </location>
</feature>
<keyword evidence="4" id="KW-1185">Reference proteome</keyword>
<dbReference type="Proteomes" id="UP001342314">
    <property type="component" value="Unassembled WGS sequence"/>
</dbReference>
<feature type="region of interest" description="Disordered" evidence="1">
    <location>
        <begin position="152"/>
        <end position="186"/>
    </location>
</feature>
<name>A0AAV5GHI8_9BASI</name>
<reference evidence="3 4" key="1">
    <citation type="submission" date="2021-12" db="EMBL/GenBank/DDBJ databases">
        <title>High titer production of polyol ester of fatty acids by Rhodotorula paludigena BS15 towards product separation-free biomass refinery.</title>
        <authorList>
            <person name="Mano J."/>
            <person name="Ono H."/>
            <person name="Tanaka T."/>
            <person name="Naito K."/>
            <person name="Sushida H."/>
            <person name="Ike M."/>
            <person name="Tokuyasu K."/>
            <person name="Kitaoka M."/>
        </authorList>
    </citation>
    <scope>NUCLEOTIDE SEQUENCE [LARGE SCALE GENOMIC DNA]</scope>
    <source>
        <strain evidence="3 4">BS15</strain>
    </source>
</reference>
<accession>A0AAV5GHI8</accession>
<keyword evidence="2" id="KW-0732">Signal</keyword>
<gene>
    <name evidence="3" type="ORF">Rhopal_001947-T1</name>
</gene>
<evidence type="ECO:0000313" key="3">
    <source>
        <dbReference type="EMBL" id="GJN88976.1"/>
    </source>
</evidence>
<protein>
    <recommendedName>
        <fullName evidence="5">Extracellular membrane protein CFEM domain-containing protein</fullName>
    </recommendedName>
</protein>
<dbReference type="AlphaFoldDB" id="A0AAV5GHI8"/>
<comment type="caution">
    <text evidence="3">The sequence shown here is derived from an EMBL/GenBank/DDBJ whole genome shotgun (WGS) entry which is preliminary data.</text>
</comment>